<dbReference type="GO" id="GO:0006364">
    <property type="term" value="P:rRNA processing"/>
    <property type="evidence" value="ECO:0007669"/>
    <property type="project" value="InterPro"/>
</dbReference>
<dbReference type="InterPro" id="IPR039212">
    <property type="entry name" value="RBFA_mitochondrial"/>
</dbReference>
<gene>
    <name evidence="1" type="ORF">GDO54_012134</name>
</gene>
<evidence type="ECO:0000313" key="1">
    <source>
        <dbReference type="EMBL" id="DBA24490.1"/>
    </source>
</evidence>
<comment type="caution">
    <text evidence="1">The sequence shown here is derived from an EMBL/GenBank/DDBJ whole genome shotgun (WGS) entry which is preliminary data.</text>
</comment>
<dbReference type="InterPro" id="IPR023799">
    <property type="entry name" value="RbfA_dom_sf"/>
</dbReference>
<protein>
    <recommendedName>
        <fullName evidence="3">Ribosome-binding factor A</fullName>
    </recommendedName>
</protein>
<dbReference type="AlphaFoldDB" id="A0AAV3AA01"/>
<dbReference type="InterPro" id="IPR015946">
    <property type="entry name" value="KH_dom-like_a/b"/>
</dbReference>
<sequence>MKQKPTEKKENVRIRALNVVLYDALTGLLSTSEVSDEIYDFSIELSKVSVSDDFSVCRAYWLSSGNKETDNEIEKALQKYAPRFRHLMISHHVLGNVPPVVFVRDKADAKRREIEDLFEMLKSGEEMLKYGEDNVSSVEVDVSRYRVH</sequence>
<dbReference type="PANTHER" id="PTHR14725">
    <property type="entry name" value="RIBOSOME-BINDING FACTOR A, MITOCHONDRIAL-RELATED"/>
    <property type="match status" value="1"/>
</dbReference>
<dbReference type="Pfam" id="PF02033">
    <property type="entry name" value="RBFA"/>
    <property type="match status" value="1"/>
</dbReference>
<organism evidence="1 2">
    <name type="scientific">Pyxicephalus adspersus</name>
    <name type="common">African bullfrog</name>
    <dbReference type="NCBI Taxonomy" id="30357"/>
    <lineage>
        <taxon>Eukaryota</taxon>
        <taxon>Metazoa</taxon>
        <taxon>Chordata</taxon>
        <taxon>Craniata</taxon>
        <taxon>Vertebrata</taxon>
        <taxon>Euteleostomi</taxon>
        <taxon>Amphibia</taxon>
        <taxon>Batrachia</taxon>
        <taxon>Anura</taxon>
        <taxon>Neobatrachia</taxon>
        <taxon>Ranoidea</taxon>
        <taxon>Pyxicephalidae</taxon>
        <taxon>Pyxicephalinae</taxon>
        <taxon>Pyxicephalus</taxon>
    </lineage>
</organism>
<name>A0AAV3AA01_PYXAD</name>
<dbReference type="EMBL" id="DYDO01000005">
    <property type="protein sequence ID" value="DBA24490.1"/>
    <property type="molecule type" value="Genomic_DNA"/>
</dbReference>
<evidence type="ECO:0000313" key="2">
    <source>
        <dbReference type="Proteomes" id="UP001181693"/>
    </source>
</evidence>
<dbReference type="Gene3D" id="3.30.300.20">
    <property type="match status" value="1"/>
</dbReference>
<dbReference type="SUPFAM" id="SSF89919">
    <property type="entry name" value="Ribosome-binding factor A, RbfA"/>
    <property type="match status" value="1"/>
</dbReference>
<accession>A0AAV3AA01</accession>
<keyword evidence="2" id="KW-1185">Reference proteome</keyword>
<proteinExistence type="predicted"/>
<evidence type="ECO:0008006" key="3">
    <source>
        <dbReference type="Google" id="ProtNLM"/>
    </source>
</evidence>
<dbReference type="InterPro" id="IPR000238">
    <property type="entry name" value="RbfA"/>
</dbReference>
<dbReference type="Proteomes" id="UP001181693">
    <property type="component" value="Unassembled WGS sequence"/>
</dbReference>
<reference evidence="1" key="1">
    <citation type="thesis" date="2020" institute="ProQuest LLC" country="789 East Eisenhower Parkway, Ann Arbor, MI, USA">
        <title>Comparative Genomics and Chromosome Evolution.</title>
        <authorList>
            <person name="Mudd A.B."/>
        </authorList>
    </citation>
    <scope>NUCLEOTIDE SEQUENCE</scope>
    <source>
        <strain evidence="1">1538</strain>
        <tissue evidence="1">Blood</tissue>
    </source>
</reference>
<dbReference type="PANTHER" id="PTHR14725:SF0">
    <property type="entry name" value="RIBOSOME-BINDING FACTOR A, MITOCHONDRIAL-RELATED"/>
    <property type="match status" value="1"/>
</dbReference>